<reference evidence="2 3" key="1">
    <citation type="submission" date="2018-08" db="EMBL/GenBank/DDBJ databases">
        <title>Genomic Encyclopedia of Type Strains, Phase IV (KMG-IV): sequencing the most valuable type-strain genomes for metagenomic binning, comparative biology and taxonomic classification.</title>
        <authorList>
            <person name="Goeker M."/>
        </authorList>
    </citation>
    <scope>NUCLEOTIDE SEQUENCE [LARGE SCALE GENOMIC DNA]</scope>
    <source>
        <strain evidence="2 3">BW863</strain>
    </source>
</reference>
<comment type="caution">
    <text evidence="2">The sequence shown here is derived from an EMBL/GenBank/DDBJ whole genome shotgun (WGS) entry which is preliminary data.</text>
</comment>
<sequence length="141" mass="15368">MVFDRLTWIGFMVVALGWALLLSGAPALALYATAFGHKLPFDMTAISQATIFTGFGLAVLGALQTGFGALNSFFDRVLERTARPSETPAPAVRKKPAANVVQRGRLKDRPYVLFGDGTIEVETLLGLRRFTSFKEAREFVG</sequence>
<feature type="transmembrane region" description="Helical" evidence="1">
    <location>
        <begin position="45"/>
        <end position="70"/>
    </location>
</feature>
<keyword evidence="1" id="KW-0812">Transmembrane</keyword>
<accession>A0A3D9YWY7</accession>
<gene>
    <name evidence="2" type="ORF">DES32_2128</name>
</gene>
<organism evidence="2 3">
    <name type="scientific">Methylovirgula ligni</name>
    <dbReference type="NCBI Taxonomy" id="569860"/>
    <lineage>
        <taxon>Bacteria</taxon>
        <taxon>Pseudomonadati</taxon>
        <taxon>Pseudomonadota</taxon>
        <taxon>Alphaproteobacteria</taxon>
        <taxon>Hyphomicrobiales</taxon>
        <taxon>Beijerinckiaceae</taxon>
        <taxon>Methylovirgula</taxon>
    </lineage>
</organism>
<evidence type="ECO:0000256" key="1">
    <source>
        <dbReference type="SAM" id="Phobius"/>
    </source>
</evidence>
<keyword evidence="1" id="KW-0472">Membrane</keyword>
<protein>
    <submittedName>
        <fullName evidence="2">Uncharacterized protein</fullName>
    </submittedName>
</protein>
<dbReference type="RefSeq" id="WP_115836664.1">
    <property type="nucleotide sequence ID" value="NZ_CP025086.1"/>
</dbReference>
<evidence type="ECO:0000313" key="3">
    <source>
        <dbReference type="Proteomes" id="UP000256900"/>
    </source>
</evidence>
<name>A0A3D9YWY7_9HYPH</name>
<keyword evidence="3" id="KW-1185">Reference proteome</keyword>
<dbReference type="EMBL" id="QUMO01000003">
    <property type="protein sequence ID" value="REF86083.1"/>
    <property type="molecule type" value="Genomic_DNA"/>
</dbReference>
<dbReference type="OrthoDB" id="7932200at2"/>
<dbReference type="Proteomes" id="UP000256900">
    <property type="component" value="Unassembled WGS sequence"/>
</dbReference>
<dbReference type="AlphaFoldDB" id="A0A3D9YWY7"/>
<evidence type="ECO:0000313" key="2">
    <source>
        <dbReference type="EMBL" id="REF86083.1"/>
    </source>
</evidence>
<keyword evidence="1" id="KW-1133">Transmembrane helix</keyword>
<proteinExistence type="predicted"/>